<dbReference type="STRING" id="498211.CJA_0354"/>
<reference evidence="3 4" key="1">
    <citation type="journal article" date="2008" name="J. Bacteriol.">
        <title>Insights into plant cell wall degradation from the genome sequence of the soil bacterium Cellvibrio japonicus.</title>
        <authorList>
            <person name="Deboy R.T."/>
            <person name="Mongodin E.F."/>
            <person name="Fouts D.E."/>
            <person name="Tailford L.E."/>
            <person name="Khouri H."/>
            <person name="Emerson J.B."/>
            <person name="Mohamoud Y."/>
            <person name="Watkins K."/>
            <person name="Henrissat B."/>
            <person name="Gilbert H.J."/>
            <person name="Nelson K.E."/>
        </authorList>
    </citation>
    <scope>NUCLEOTIDE SEQUENCE [LARGE SCALE GENOMIC DNA]</scope>
    <source>
        <strain evidence="3 4">Ueda107</strain>
    </source>
</reference>
<sequence>MNKKRAALLLRAFFMVDKYLTRQIATMQKNTLNSICIVGGGTAGWMAASLLSSALQGSHIKITLIESPDIATIGVGESTVPSMMEFLRVCRINLKEFVEATSATFKLGIRFDDWLKPGEQYFHPFGRVGQDINGFAFYQAWLKNSVDGYGTRWVDHSPSAIMAEHQRFMLRPSQQQNWVLRSYGYALHLDAILVARYLRDFSQGCGVERIEATVDKVVIDERQFIHTLALNNGITITSDFFIDCTGFKGLLIEEALKVGYEDWTHYLPCNRAVAVQTTNAGTLPPFTIATAREAGWTWRIPLQHRTGNGYVYSSQYCSDDQAIHTLLTAVEGELLIEPRVIPFATGRRKKIWHNNCLALGLAAGFLEPLESTAIHLIYKTLVHFIRYFPDQDFEVYTEQAFNQKINIDYQEIRDFIILHYCTTGRDDTEFWRWCQGMPVPDSLQEKICLFRARGQIEHTPDQFFSQDSWCSILEGMKVRPKKYHPLMDAFDGQGLASTLQESAQSVYETVMQMPMHGDYIQQHCAAKKMM</sequence>
<accession>B3PI15</accession>
<feature type="binding site" evidence="2">
    <location>
        <begin position="40"/>
        <end position="43"/>
    </location>
    <ligand>
        <name>FAD</name>
        <dbReference type="ChEBI" id="CHEBI:57692"/>
    </ligand>
</feature>
<dbReference type="PANTHER" id="PTHR43747:SF4">
    <property type="entry name" value="FLAVIN-DEPENDENT TRYPTOPHAN HALOGENASE"/>
    <property type="match status" value="1"/>
</dbReference>
<keyword evidence="2" id="KW-0285">Flavoprotein</keyword>
<gene>
    <name evidence="3" type="ordered locus">CJA_0354</name>
</gene>
<feature type="binding site" evidence="2">
    <location>
        <position position="361"/>
    </location>
    <ligand>
        <name>FAD</name>
        <dbReference type="ChEBI" id="CHEBI:57692"/>
    </ligand>
</feature>
<organism evidence="3 4">
    <name type="scientific">Cellvibrio japonicus (strain Ueda107)</name>
    <name type="common">Pseudomonas fluorescens subsp. cellulosa</name>
    <dbReference type="NCBI Taxonomy" id="498211"/>
    <lineage>
        <taxon>Bacteria</taxon>
        <taxon>Pseudomonadati</taxon>
        <taxon>Pseudomonadota</taxon>
        <taxon>Gammaproteobacteria</taxon>
        <taxon>Cellvibrionales</taxon>
        <taxon>Cellvibrionaceae</taxon>
        <taxon>Cellvibrio</taxon>
    </lineage>
</organism>
<feature type="binding site" evidence="2">
    <location>
        <position position="370"/>
    </location>
    <ligand>
        <name>L-tryptophan</name>
        <dbReference type="ChEBI" id="CHEBI:57912"/>
    </ligand>
</feature>
<feature type="binding site" evidence="2">
    <location>
        <position position="214"/>
    </location>
    <ligand>
        <name>FAD</name>
        <dbReference type="ChEBI" id="CHEBI:57692"/>
    </ligand>
</feature>
<dbReference type="SUPFAM" id="SSF51905">
    <property type="entry name" value="FAD/NAD(P)-binding domain"/>
    <property type="match status" value="1"/>
</dbReference>
<dbReference type="KEGG" id="cja:CJA_0354"/>
<dbReference type="GO" id="GO:0004497">
    <property type="term" value="F:monooxygenase activity"/>
    <property type="evidence" value="ECO:0007669"/>
    <property type="project" value="InterPro"/>
</dbReference>
<feature type="binding site" evidence="2">
    <location>
        <position position="106"/>
    </location>
    <ligand>
        <name>7-chloro-L-tryptophan</name>
        <dbReference type="ChEBI" id="CHEBI:58713"/>
    </ligand>
</feature>
<dbReference type="Pfam" id="PF04820">
    <property type="entry name" value="Trp_halogenase"/>
    <property type="match status" value="1"/>
</dbReference>
<evidence type="ECO:0000313" key="4">
    <source>
        <dbReference type="Proteomes" id="UP000001036"/>
    </source>
</evidence>
<keyword evidence="2" id="KW-0547">Nucleotide-binding</keyword>
<proteinExistence type="predicted"/>
<protein>
    <submittedName>
        <fullName evidence="3">Tryptophan halogenase</fullName>
    </submittedName>
</protein>
<dbReference type="InterPro" id="IPR036188">
    <property type="entry name" value="FAD/NAD-bd_sf"/>
</dbReference>
<keyword evidence="4" id="KW-1185">Reference proteome</keyword>
<evidence type="ECO:0000313" key="3">
    <source>
        <dbReference type="EMBL" id="ACE82985.1"/>
    </source>
</evidence>
<dbReference type="HOGENOM" id="CLU_022247_1_0_6"/>
<dbReference type="Proteomes" id="UP000001036">
    <property type="component" value="Chromosome"/>
</dbReference>
<dbReference type="EMBL" id="CP000934">
    <property type="protein sequence ID" value="ACE82985.1"/>
    <property type="molecule type" value="Genomic_DNA"/>
</dbReference>
<name>B3PI15_CELJU</name>
<evidence type="ECO:0000256" key="2">
    <source>
        <dbReference type="PIRSR" id="PIRSR011396-2"/>
    </source>
</evidence>
<dbReference type="PIRSF" id="PIRSF011396">
    <property type="entry name" value="Trp_halogenase"/>
    <property type="match status" value="1"/>
</dbReference>
<dbReference type="InterPro" id="IPR033856">
    <property type="entry name" value="Trp_halogen"/>
</dbReference>
<evidence type="ECO:0000256" key="1">
    <source>
        <dbReference type="PIRSR" id="PIRSR011396-1"/>
    </source>
</evidence>
<dbReference type="PANTHER" id="PTHR43747">
    <property type="entry name" value="FAD-BINDING PROTEIN"/>
    <property type="match status" value="1"/>
</dbReference>
<dbReference type="InterPro" id="IPR050816">
    <property type="entry name" value="Flavin-dep_Halogenase_NPB"/>
</dbReference>
<dbReference type="InterPro" id="IPR006905">
    <property type="entry name" value="Flavin_halogenase"/>
</dbReference>
<keyword evidence="2" id="KW-0274">FAD</keyword>
<feature type="binding site" evidence="2">
    <location>
        <position position="374"/>
    </location>
    <ligand>
        <name>FAD</name>
        <dbReference type="ChEBI" id="CHEBI:57692"/>
    </ligand>
</feature>
<dbReference type="Gene3D" id="3.50.50.60">
    <property type="entry name" value="FAD/NAD(P)-binding domain"/>
    <property type="match status" value="1"/>
</dbReference>
<dbReference type="eggNOG" id="COG0644">
    <property type="taxonomic scope" value="Bacteria"/>
</dbReference>
<dbReference type="eggNOG" id="COG0654">
    <property type="taxonomic scope" value="Bacteria"/>
</dbReference>
<dbReference type="GO" id="GO:0000166">
    <property type="term" value="F:nucleotide binding"/>
    <property type="evidence" value="ECO:0007669"/>
    <property type="project" value="UniProtKB-KW"/>
</dbReference>
<dbReference type="AlphaFoldDB" id="B3PI15"/>
<feature type="active site" evidence="1">
    <location>
        <position position="106"/>
    </location>
</feature>